<dbReference type="InterPro" id="IPR013563">
    <property type="entry name" value="Oligopep_ABC_C"/>
</dbReference>
<dbReference type="Gene3D" id="3.40.50.300">
    <property type="entry name" value="P-loop containing nucleotide triphosphate hydrolases"/>
    <property type="match status" value="2"/>
</dbReference>
<keyword evidence="4" id="KW-1003">Cell membrane</keyword>
<dbReference type="InterPro" id="IPR027417">
    <property type="entry name" value="P-loop_NTPase"/>
</dbReference>
<comment type="caution">
    <text evidence="9">The sequence shown here is derived from an EMBL/GenBank/DDBJ whole genome shotgun (WGS) entry which is preliminary data.</text>
</comment>
<dbReference type="PROSITE" id="PS50893">
    <property type="entry name" value="ABC_TRANSPORTER_2"/>
    <property type="match status" value="2"/>
</dbReference>
<evidence type="ECO:0000256" key="2">
    <source>
        <dbReference type="ARBA" id="ARBA00005417"/>
    </source>
</evidence>
<keyword evidence="3" id="KW-0813">Transport</keyword>
<keyword evidence="10" id="KW-1185">Reference proteome</keyword>
<protein>
    <submittedName>
        <fullName evidence="9">Peptide/nickel transport system ATP-binding protein</fullName>
    </submittedName>
</protein>
<dbReference type="NCBIfam" id="NF008453">
    <property type="entry name" value="PRK11308.1"/>
    <property type="match status" value="2"/>
</dbReference>
<organism evidence="9 10">
    <name type="scientific">Cytobacillus eiseniae</name>
    <dbReference type="NCBI Taxonomy" id="762947"/>
    <lineage>
        <taxon>Bacteria</taxon>
        <taxon>Bacillati</taxon>
        <taxon>Bacillota</taxon>
        <taxon>Bacilli</taxon>
        <taxon>Bacillales</taxon>
        <taxon>Bacillaceae</taxon>
        <taxon>Cytobacillus</taxon>
    </lineage>
</organism>
<dbReference type="InterPro" id="IPR050388">
    <property type="entry name" value="ABC_Ni/Peptide_Import"/>
</dbReference>
<keyword evidence="6 9" id="KW-0067">ATP-binding</keyword>
<dbReference type="PANTHER" id="PTHR43297">
    <property type="entry name" value="OLIGOPEPTIDE TRANSPORT ATP-BINDING PROTEIN APPD"/>
    <property type="match status" value="1"/>
</dbReference>
<keyword evidence="7" id="KW-0472">Membrane</keyword>
<dbReference type="CDD" id="cd03257">
    <property type="entry name" value="ABC_NikE_OppD_transporters"/>
    <property type="match status" value="2"/>
</dbReference>
<sequence>MEKILEVNNLQVSFDTYAGEVKAVRGVSFHLNKGETLAIVGESGSGKSVTSKSLMKLIPNPPGRIVNGEILFEGKDLVHYSEKQMQKIRGSEISMIFQDPMTSLNPTMTIGKQIMESIIKHQNVSKTEARRKGIELLEMVGIPQAENRFSSYPHQFSGGMRQRVVIAMAISCNPKILIADEPTTALDVTIQAQILELLKDLQKKMGTSIIFITHDLGVVANIADRVAVMYAGKIVEIGKVDEIFYHPEHPYTWGLLGAMPNLNEDAGELITIPGSPPDLLNPPLGDAFADRNRYAMKIDYQMEPPMFKVSDTHYASTWLLHEKSPKIMLPDVLKKHRQTAPRGKQNEHLAKRKEQREKLLEIKNLKQYFTSGTNLIKAVDGIDFDIYKGETFGLVGESGCGKSTTGRTIIRLYHATDGEILYNNVNIHNKKSSLDTQKLNQKIQMIFQDPYSSLNPRQTVADIIAEGMDIHGLSINRKERLEKVYDLLETVGLNREHANRYPHEFSGGQRQRIGIARALAVDPEFIIADEPISALDVSIQAQVVNLLKRLQKEKGLTYLFIAHDLSMVKYISDRIGVMYKGRIVELAESNELYQNPLHPYTKSLLSAIPLPDPETEKTRKRIKFDEKLIWNDEGEEPVLREVKPEHWVSCTEQEYNDFKNYFDVI</sequence>
<evidence type="ECO:0000256" key="3">
    <source>
        <dbReference type="ARBA" id="ARBA00022448"/>
    </source>
</evidence>
<keyword evidence="5" id="KW-0547">Nucleotide-binding</keyword>
<dbReference type="EMBL" id="JAGIKZ010000021">
    <property type="protein sequence ID" value="MBP2242503.1"/>
    <property type="molecule type" value="Genomic_DNA"/>
</dbReference>
<reference evidence="9 10" key="1">
    <citation type="submission" date="2021-03" db="EMBL/GenBank/DDBJ databases">
        <title>Genomic Encyclopedia of Type Strains, Phase IV (KMG-IV): sequencing the most valuable type-strain genomes for metagenomic binning, comparative biology and taxonomic classification.</title>
        <authorList>
            <person name="Goeker M."/>
        </authorList>
    </citation>
    <scope>NUCLEOTIDE SEQUENCE [LARGE SCALE GENOMIC DNA]</scope>
    <source>
        <strain evidence="9 10">DSM 26675</strain>
    </source>
</reference>
<dbReference type="InterPro" id="IPR003593">
    <property type="entry name" value="AAA+_ATPase"/>
</dbReference>
<proteinExistence type="inferred from homology"/>
<evidence type="ECO:0000256" key="1">
    <source>
        <dbReference type="ARBA" id="ARBA00004202"/>
    </source>
</evidence>
<dbReference type="NCBIfam" id="TIGR01727">
    <property type="entry name" value="oligo_HPY"/>
    <property type="match status" value="1"/>
</dbReference>
<name>A0ABS4RHX3_9BACI</name>
<gene>
    <name evidence="9" type="ORF">J2Z40_003077</name>
</gene>
<dbReference type="InterPro" id="IPR017871">
    <property type="entry name" value="ABC_transporter-like_CS"/>
</dbReference>
<evidence type="ECO:0000259" key="8">
    <source>
        <dbReference type="PROSITE" id="PS50893"/>
    </source>
</evidence>
<dbReference type="Pfam" id="PF00005">
    <property type="entry name" value="ABC_tran"/>
    <property type="match status" value="2"/>
</dbReference>
<dbReference type="SUPFAM" id="SSF52540">
    <property type="entry name" value="P-loop containing nucleoside triphosphate hydrolases"/>
    <property type="match status" value="2"/>
</dbReference>
<dbReference type="SMART" id="SM00382">
    <property type="entry name" value="AAA"/>
    <property type="match status" value="2"/>
</dbReference>
<dbReference type="PANTHER" id="PTHR43297:SF2">
    <property type="entry name" value="DIPEPTIDE TRANSPORT ATP-BINDING PROTEIN DPPD"/>
    <property type="match status" value="1"/>
</dbReference>
<evidence type="ECO:0000313" key="10">
    <source>
        <dbReference type="Proteomes" id="UP001519293"/>
    </source>
</evidence>
<dbReference type="PROSITE" id="PS00211">
    <property type="entry name" value="ABC_TRANSPORTER_1"/>
    <property type="match status" value="2"/>
</dbReference>
<comment type="subcellular location">
    <subcellularLocation>
        <location evidence="1">Cell membrane</location>
        <topology evidence="1">Peripheral membrane protein</topology>
    </subcellularLocation>
</comment>
<dbReference type="Pfam" id="PF08352">
    <property type="entry name" value="oligo_HPY"/>
    <property type="match status" value="2"/>
</dbReference>
<evidence type="ECO:0000313" key="9">
    <source>
        <dbReference type="EMBL" id="MBP2242503.1"/>
    </source>
</evidence>
<dbReference type="NCBIfam" id="NF007739">
    <property type="entry name" value="PRK10419.1"/>
    <property type="match status" value="2"/>
</dbReference>
<evidence type="ECO:0000256" key="4">
    <source>
        <dbReference type="ARBA" id="ARBA00022475"/>
    </source>
</evidence>
<evidence type="ECO:0000256" key="5">
    <source>
        <dbReference type="ARBA" id="ARBA00022741"/>
    </source>
</evidence>
<dbReference type="RefSeq" id="WP_066397100.1">
    <property type="nucleotide sequence ID" value="NZ_JAGIKZ010000021.1"/>
</dbReference>
<accession>A0ABS4RHX3</accession>
<feature type="domain" description="ABC transporter" evidence="8">
    <location>
        <begin position="5"/>
        <end position="256"/>
    </location>
</feature>
<dbReference type="InterPro" id="IPR003439">
    <property type="entry name" value="ABC_transporter-like_ATP-bd"/>
</dbReference>
<dbReference type="Proteomes" id="UP001519293">
    <property type="component" value="Unassembled WGS sequence"/>
</dbReference>
<comment type="similarity">
    <text evidence="2">Belongs to the ABC transporter superfamily.</text>
</comment>
<feature type="domain" description="ABC transporter" evidence="8">
    <location>
        <begin position="360"/>
        <end position="605"/>
    </location>
</feature>
<dbReference type="GO" id="GO:0005524">
    <property type="term" value="F:ATP binding"/>
    <property type="evidence" value="ECO:0007669"/>
    <property type="project" value="UniProtKB-KW"/>
</dbReference>
<evidence type="ECO:0000256" key="7">
    <source>
        <dbReference type="ARBA" id="ARBA00023136"/>
    </source>
</evidence>
<evidence type="ECO:0000256" key="6">
    <source>
        <dbReference type="ARBA" id="ARBA00022840"/>
    </source>
</evidence>